<dbReference type="PROSITE" id="PS01029">
    <property type="entry name" value="DEHYDROQUINASE_II"/>
    <property type="match status" value="1"/>
</dbReference>
<evidence type="ECO:0000256" key="10">
    <source>
        <dbReference type="PIRSR" id="PIRSR001399-2"/>
    </source>
</evidence>
<accession>A0A1I5UK93</accession>
<dbReference type="InterPro" id="IPR001874">
    <property type="entry name" value="DHquinase_II"/>
</dbReference>
<dbReference type="EMBL" id="FOWR01000032">
    <property type="protein sequence ID" value="SFP95655.1"/>
    <property type="molecule type" value="Genomic_DNA"/>
</dbReference>
<dbReference type="Pfam" id="PF01220">
    <property type="entry name" value="DHquinase_II"/>
    <property type="match status" value="1"/>
</dbReference>
<evidence type="ECO:0000256" key="5">
    <source>
        <dbReference type="ARBA" id="ARBA00011193"/>
    </source>
</evidence>
<dbReference type="EC" id="4.2.1.10" evidence="6 8"/>
<reference evidence="12 13" key="1">
    <citation type="submission" date="2016-10" db="EMBL/GenBank/DDBJ databases">
        <authorList>
            <person name="de Groot N.N."/>
        </authorList>
    </citation>
    <scope>NUCLEOTIDE SEQUENCE [LARGE SCALE GENOMIC DNA]</scope>
    <source>
        <strain evidence="12 13">DSM 15893</strain>
    </source>
</reference>
<feature type="binding site" evidence="8 10">
    <location>
        <position position="77"/>
    </location>
    <ligand>
        <name>substrate</name>
    </ligand>
</feature>
<dbReference type="Proteomes" id="UP000182692">
    <property type="component" value="Unassembled WGS sequence"/>
</dbReference>
<dbReference type="RefSeq" id="WP_017007881.1">
    <property type="nucleotide sequence ID" value="NZ_FOWR01000032.1"/>
</dbReference>
<evidence type="ECO:0000256" key="3">
    <source>
        <dbReference type="ARBA" id="ARBA00004902"/>
    </source>
</evidence>
<evidence type="ECO:0000256" key="7">
    <source>
        <dbReference type="ARBA" id="ARBA00023239"/>
    </source>
</evidence>
<dbReference type="UniPathway" id="UPA00053">
    <property type="reaction ID" value="UER00086"/>
</dbReference>
<protein>
    <recommendedName>
        <fullName evidence="6 8">3-dehydroquinate dehydratase</fullName>
        <shortName evidence="8">3-dehydroquinase</shortName>
        <ecNumber evidence="6 8">4.2.1.10</ecNumber>
    </recommendedName>
    <alternativeName>
        <fullName evidence="8">Type II DHQase</fullName>
    </alternativeName>
</protein>
<keyword evidence="7 8" id="KW-0456">Lyase</keyword>
<dbReference type="NCBIfam" id="NF003804">
    <property type="entry name" value="PRK05395.1-1"/>
    <property type="match status" value="1"/>
</dbReference>
<dbReference type="InterPro" id="IPR018509">
    <property type="entry name" value="DHquinase_II_CS"/>
</dbReference>
<dbReference type="GeneID" id="35874100"/>
<keyword evidence="8" id="KW-0028">Amino-acid biosynthesis</keyword>
<dbReference type="GO" id="GO:0008652">
    <property type="term" value="P:amino acid biosynthetic process"/>
    <property type="evidence" value="ECO:0007669"/>
    <property type="project" value="UniProtKB-KW"/>
</dbReference>
<dbReference type="NCBIfam" id="NF003805">
    <property type="entry name" value="PRK05395.1-2"/>
    <property type="match status" value="1"/>
</dbReference>
<evidence type="ECO:0000256" key="2">
    <source>
        <dbReference type="ARBA" id="ARBA00003924"/>
    </source>
</evidence>
<proteinExistence type="inferred from homology"/>
<evidence type="ECO:0000256" key="1">
    <source>
        <dbReference type="ARBA" id="ARBA00001864"/>
    </source>
</evidence>
<feature type="binding site" evidence="8 10">
    <location>
        <position position="114"/>
    </location>
    <ligand>
        <name>substrate</name>
    </ligand>
</feature>
<sequence>MTTNRKVLLINGPNLNMLGVREPGHYGQQTLKSIVEDMTSLATQLNIQLDHVQSNAEHVLIDTIHQAMGNTDFIIINPAAFTHTSVALRDAILSVGIPFIEVHLSNVHAREPFRHHSYLSDKAVGVICGLGADGYEFALKAAARRLQSDAN</sequence>
<dbReference type="CDD" id="cd00466">
    <property type="entry name" value="DHQase_II"/>
    <property type="match status" value="1"/>
</dbReference>
<dbReference type="PANTHER" id="PTHR21272:SF3">
    <property type="entry name" value="CATABOLIC 3-DEHYDROQUINASE"/>
    <property type="match status" value="1"/>
</dbReference>
<dbReference type="GO" id="GO:0009423">
    <property type="term" value="P:chorismate biosynthetic process"/>
    <property type="evidence" value="ECO:0007669"/>
    <property type="project" value="UniProtKB-UniRule"/>
</dbReference>
<dbReference type="Gene3D" id="3.40.50.9100">
    <property type="entry name" value="Dehydroquinase, class II"/>
    <property type="match status" value="1"/>
</dbReference>
<evidence type="ECO:0000256" key="11">
    <source>
        <dbReference type="PIRSR" id="PIRSR001399-3"/>
    </source>
</evidence>
<name>A0A1I5UK93_9GAMM</name>
<dbReference type="GO" id="GO:0003855">
    <property type="term" value="F:3-dehydroquinate dehydratase activity"/>
    <property type="evidence" value="ECO:0007669"/>
    <property type="project" value="UniProtKB-UniRule"/>
</dbReference>
<dbReference type="NCBIfam" id="NF003807">
    <property type="entry name" value="PRK05395.1-4"/>
    <property type="match status" value="1"/>
</dbReference>
<feature type="binding site" evidence="8 10">
    <location>
        <begin position="104"/>
        <end position="105"/>
    </location>
    <ligand>
        <name>substrate</name>
    </ligand>
</feature>
<feature type="site" description="Transition state stabilizer" evidence="8 11">
    <location>
        <position position="21"/>
    </location>
</feature>
<feature type="active site" description="Proton acceptor" evidence="8 9">
    <location>
        <position position="26"/>
    </location>
</feature>
<feature type="binding site" evidence="8 10">
    <location>
        <position position="83"/>
    </location>
    <ligand>
        <name>substrate</name>
    </ligand>
</feature>
<comment type="subunit">
    <text evidence="5 8">Homododecamer.</text>
</comment>
<dbReference type="NCBIfam" id="TIGR01088">
    <property type="entry name" value="aroQ"/>
    <property type="match status" value="1"/>
</dbReference>
<dbReference type="STRING" id="1121869.SAMN03084138_03636"/>
<dbReference type="GO" id="GO:0019631">
    <property type="term" value="P:quinate catabolic process"/>
    <property type="evidence" value="ECO:0007669"/>
    <property type="project" value="TreeGrafter"/>
</dbReference>
<dbReference type="HAMAP" id="MF_00169">
    <property type="entry name" value="AroQ"/>
    <property type="match status" value="1"/>
</dbReference>
<evidence type="ECO:0000256" key="9">
    <source>
        <dbReference type="PIRSR" id="PIRSR001399-1"/>
    </source>
</evidence>
<organism evidence="12 13">
    <name type="scientific">Enterovibrio norvegicus DSM 15893</name>
    <dbReference type="NCBI Taxonomy" id="1121869"/>
    <lineage>
        <taxon>Bacteria</taxon>
        <taxon>Pseudomonadati</taxon>
        <taxon>Pseudomonadota</taxon>
        <taxon>Gammaproteobacteria</taxon>
        <taxon>Vibrionales</taxon>
        <taxon>Vibrionaceae</taxon>
        <taxon>Enterovibrio</taxon>
    </lineage>
</organism>
<feature type="binding site" evidence="8 10">
    <location>
        <position position="90"/>
    </location>
    <ligand>
        <name>substrate</name>
    </ligand>
</feature>
<comment type="function">
    <text evidence="2 8">Catalyzes a trans-dehydration via an enolate intermediate.</text>
</comment>
<dbReference type="PANTHER" id="PTHR21272">
    <property type="entry name" value="CATABOLIC 3-DEHYDROQUINASE"/>
    <property type="match status" value="1"/>
</dbReference>
<evidence type="ECO:0000256" key="6">
    <source>
        <dbReference type="ARBA" id="ARBA00012060"/>
    </source>
</evidence>
<dbReference type="NCBIfam" id="NF003806">
    <property type="entry name" value="PRK05395.1-3"/>
    <property type="match status" value="1"/>
</dbReference>
<dbReference type="GO" id="GO:0009073">
    <property type="term" value="P:aromatic amino acid family biosynthetic process"/>
    <property type="evidence" value="ECO:0007669"/>
    <property type="project" value="UniProtKB-KW"/>
</dbReference>
<evidence type="ECO:0000313" key="13">
    <source>
        <dbReference type="Proteomes" id="UP000182692"/>
    </source>
</evidence>
<evidence type="ECO:0000256" key="8">
    <source>
        <dbReference type="HAMAP-Rule" id="MF_00169"/>
    </source>
</evidence>
<dbReference type="AlphaFoldDB" id="A0A1I5UK93"/>
<evidence type="ECO:0000313" key="12">
    <source>
        <dbReference type="EMBL" id="SFP95655.1"/>
    </source>
</evidence>
<dbReference type="SUPFAM" id="SSF52304">
    <property type="entry name" value="Type II 3-dehydroquinate dehydratase"/>
    <property type="match status" value="1"/>
</dbReference>
<feature type="active site" description="Proton donor" evidence="8 9">
    <location>
        <position position="103"/>
    </location>
</feature>
<comment type="pathway">
    <text evidence="3 8">Metabolic intermediate biosynthesis; chorismate biosynthesis; chorismate from D-erythrose 4-phosphate and phosphoenolpyruvate: step 3/7.</text>
</comment>
<dbReference type="OrthoDB" id="9790793at2"/>
<comment type="similarity">
    <text evidence="4 8">Belongs to the type-II 3-dehydroquinase family.</text>
</comment>
<keyword evidence="8" id="KW-0057">Aromatic amino acid biosynthesis</keyword>
<comment type="catalytic activity">
    <reaction evidence="1 8">
        <text>3-dehydroquinate = 3-dehydroshikimate + H2O</text>
        <dbReference type="Rhea" id="RHEA:21096"/>
        <dbReference type="ChEBI" id="CHEBI:15377"/>
        <dbReference type="ChEBI" id="CHEBI:16630"/>
        <dbReference type="ChEBI" id="CHEBI:32364"/>
        <dbReference type="EC" id="4.2.1.10"/>
    </reaction>
</comment>
<evidence type="ECO:0000256" key="4">
    <source>
        <dbReference type="ARBA" id="ARBA00011037"/>
    </source>
</evidence>
<gene>
    <name evidence="8" type="primary">aroQ</name>
    <name evidence="12" type="ORF">SAMN03084138_03636</name>
</gene>
<dbReference type="PIRSF" id="PIRSF001399">
    <property type="entry name" value="DHquinase_II"/>
    <property type="match status" value="1"/>
</dbReference>
<dbReference type="InterPro" id="IPR036441">
    <property type="entry name" value="DHquinase_II_sf"/>
</dbReference>